<dbReference type="InterPro" id="IPR006597">
    <property type="entry name" value="Sel1-like"/>
</dbReference>
<keyword evidence="2" id="KW-1185">Reference proteome</keyword>
<name>A0A397T6R4_9GLOM</name>
<comment type="caution">
    <text evidence="1">The sequence shown here is derived from an EMBL/GenBank/DDBJ whole genome shotgun (WGS) entry which is preliminary data.</text>
</comment>
<evidence type="ECO:0000313" key="2">
    <source>
        <dbReference type="Proteomes" id="UP000265703"/>
    </source>
</evidence>
<organism evidence="1 2">
    <name type="scientific">Glomus cerebriforme</name>
    <dbReference type="NCBI Taxonomy" id="658196"/>
    <lineage>
        <taxon>Eukaryota</taxon>
        <taxon>Fungi</taxon>
        <taxon>Fungi incertae sedis</taxon>
        <taxon>Mucoromycota</taxon>
        <taxon>Glomeromycotina</taxon>
        <taxon>Glomeromycetes</taxon>
        <taxon>Glomerales</taxon>
        <taxon>Glomeraceae</taxon>
        <taxon>Glomus</taxon>
    </lineage>
</organism>
<dbReference type="EMBL" id="QKYT01000092">
    <property type="protein sequence ID" value="RIA94000.1"/>
    <property type="molecule type" value="Genomic_DNA"/>
</dbReference>
<dbReference type="Pfam" id="PF08238">
    <property type="entry name" value="Sel1"/>
    <property type="match status" value="1"/>
</dbReference>
<dbReference type="InterPro" id="IPR011990">
    <property type="entry name" value="TPR-like_helical_dom_sf"/>
</dbReference>
<dbReference type="SUPFAM" id="SSF81901">
    <property type="entry name" value="HCP-like"/>
    <property type="match status" value="1"/>
</dbReference>
<dbReference type="Proteomes" id="UP000265703">
    <property type="component" value="Unassembled WGS sequence"/>
</dbReference>
<dbReference type="STRING" id="658196.A0A397T6R4"/>
<reference evidence="1 2" key="1">
    <citation type="submission" date="2018-06" db="EMBL/GenBank/DDBJ databases">
        <title>Comparative genomics reveals the genomic features of Rhizophagus irregularis, R. cerebriforme, R. diaphanum and Gigaspora rosea, and their symbiotic lifestyle signature.</title>
        <authorList>
            <person name="Morin E."/>
            <person name="San Clemente H."/>
            <person name="Chen E.C.H."/>
            <person name="De La Providencia I."/>
            <person name="Hainaut M."/>
            <person name="Kuo A."/>
            <person name="Kohler A."/>
            <person name="Murat C."/>
            <person name="Tang N."/>
            <person name="Roy S."/>
            <person name="Loubradou J."/>
            <person name="Henrissat B."/>
            <person name="Grigoriev I.V."/>
            <person name="Corradi N."/>
            <person name="Roux C."/>
            <person name="Martin F.M."/>
        </authorList>
    </citation>
    <scope>NUCLEOTIDE SEQUENCE [LARGE SCALE GENOMIC DNA]</scope>
    <source>
        <strain evidence="1 2">DAOM 227022</strain>
    </source>
</reference>
<accession>A0A397T6R4</accession>
<proteinExistence type="predicted"/>
<protein>
    <recommendedName>
        <fullName evidence="3">Sel1 repeat family protein</fullName>
    </recommendedName>
</protein>
<dbReference type="Gene3D" id="1.25.40.10">
    <property type="entry name" value="Tetratricopeptide repeat domain"/>
    <property type="match status" value="1"/>
</dbReference>
<dbReference type="OrthoDB" id="2389127at2759"/>
<dbReference type="AlphaFoldDB" id="A0A397T6R4"/>
<sequence length="191" mass="21793">MPPANPIWAHFNKLERVAGYFGPSTQQRNNSYSSTEQNNIVVIKRPVSQSQATKNNFVDRISSAEQAEGELLFAQAVYQLNNLVNSADYICLISDGWSNIMQEHWANYLIATPKPVFFSAHQTGEISQSYEYGIGIEKDLRKTAFWYEKGNGVGKDYQKAYELFKKLAEGEYLRGITMLEYCYNMMVSNLV</sequence>
<evidence type="ECO:0008006" key="3">
    <source>
        <dbReference type="Google" id="ProtNLM"/>
    </source>
</evidence>
<evidence type="ECO:0000313" key="1">
    <source>
        <dbReference type="EMBL" id="RIA94000.1"/>
    </source>
</evidence>
<gene>
    <name evidence="1" type="ORF">C1645_818660</name>
</gene>